<feature type="transmembrane region" description="Helical" evidence="2">
    <location>
        <begin position="118"/>
        <end position="136"/>
    </location>
</feature>
<feature type="transmembrane region" description="Helical" evidence="2">
    <location>
        <begin position="242"/>
        <end position="269"/>
    </location>
</feature>
<feature type="transmembrane region" description="Helical" evidence="2">
    <location>
        <begin position="31"/>
        <end position="52"/>
    </location>
</feature>
<evidence type="ECO:0000313" key="5">
    <source>
        <dbReference type="Proteomes" id="UP000823882"/>
    </source>
</evidence>
<evidence type="ECO:0000259" key="3">
    <source>
        <dbReference type="Pfam" id="PF00892"/>
    </source>
</evidence>
<feature type="transmembrane region" description="Helical" evidence="2">
    <location>
        <begin position="90"/>
        <end position="111"/>
    </location>
</feature>
<dbReference type="PANTHER" id="PTHR22911">
    <property type="entry name" value="ACYL-MALONYL CONDENSING ENZYME-RELATED"/>
    <property type="match status" value="1"/>
</dbReference>
<dbReference type="InterPro" id="IPR000620">
    <property type="entry name" value="EamA_dom"/>
</dbReference>
<evidence type="ECO:0000256" key="2">
    <source>
        <dbReference type="SAM" id="Phobius"/>
    </source>
</evidence>
<comment type="caution">
    <text evidence="4">The sequence shown here is derived from an EMBL/GenBank/DDBJ whole genome shotgun (WGS) entry which is preliminary data.</text>
</comment>
<dbReference type="GO" id="GO:0016020">
    <property type="term" value="C:membrane"/>
    <property type="evidence" value="ECO:0007669"/>
    <property type="project" value="InterPro"/>
</dbReference>
<feature type="transmembrane region" description="Helical" evidence="2">
    <location>
        <begin position="160"/>
        <end position="184"/>
    </location>
</feature>
<keyword evidence="2" id="KW-1133">Transmembrane helix</keyword>
<feature type="transmembrane region" description="Helical" evidence="2">
    <location>
        <begin position="196"/>
        <end position="216"/>
    </location>
</feature>
<reference evidence="4" key="2">
    <citation type="submission" date="2021-04" db="EMBL/GenBank/DDBJ databases">
        <authorList>
            <person name="Gilroy R."/>
        </authorList>
    </citation>
    <scope>NUCLEOTIDE SEQUENCE</scope>
    <source>
        <strain evidence="4">CHK186-1790</strain>
    </source>
</reference>
<feature type="transmembrane region" description="Helical" evidence="2">
    <location>
        <begin position="281"/>
        <end position="298"/>
    </location>
</feature>
<dbReference type="PANTHER" id="PTHR22911:SF137">
    <property type="entry name" value="SOLUTE CARRIER FAMILY 35 MEMBER G2-RELATED"/>
    <property type="match status" value="1"/>
</dbReference>
<comment type="similarity">
    <text evidence="1">Belongs to the EamA transporter family.</text>
</comment>
<dbReference type="SUPFAM" id="SSF103481">
    <property type="entry name" value="Multidrug resistance efflux transporter EmrE"/>
    <property type="match status" value="2"/>
</dbReference>
<dbReference type="EMBL" id="DWWJ01000197">
    <property type="protein sequence ID" value="HJC41971.1"/>
    <property type="molecule type" value="Genomic_DNA"/>
</dbReference>
<dbReference type="AlphaFoldDB" id="A0A9D2T1I0"/>
<evidence type="ECO:0000256" key="1">
    <source>
        <dbReference type="ARBA" id="ARBA00007362"/>
    </source>
</evidence>
<organism evidence="4 5">
    <name type="scientific">Candidatus Intestinimonas pullistercoris</name>
    <dbReference type="NCBI Taxonomy" id="2838623"/>
    <lineage>
        <taxon>Bacteria</taxon>
        <taxon>Bacillati</taxon>
        <taxon>Bacillota</taxon>
        <taxon>Clostridia</taxon>
        <taxon>Eubacteriales</taxon>
        <taxon>Intestinimonas</taxon>
    </lineage>
</organism>
<feature type="transmembrane region" description="Helical" evidence="2">
    <location>
        <begin position="64"/>
        <end position="84"/>
    </location>
</feature>
<name>A0A9D2T1I0_9FIRM</name>
<sequence length="299" mass="31922">MNWFILSLIAILFWSGSDLFSKIGAKPDDIYSHWKMVIVVGLVMGAHAIFMLATGTPFSPMDIITYLPASACYIASMIFGYAGLRYIELSVSSPVCNSSGAVAAVLCVLFLDATMTGLQVVGVVLVCAGVFALSVIEKRKDDALRAAEGFTPDVKHTRSLVAIVFPLLYCAIDGLGTFVDGYLLDTAAVIAEEQANIAYELTFLMMAVFAFVYAILIKKAPVSLPTEGPKFLGALCETAGQFAYIFAIGANTVVAAPMISSYCVASLVWSRIFLKEKLTKGQYAVIAVAAVGIVILGME</sequence>
<proteinExistence type="inferred from homology"/>
<reference evidence="4" key="1">
    <citation type="journal article" date="2021" name="PeerJ">
        <title>Extensive microbial diversity within the chicken gut microbiome revealed by metagenomics and culture.</title>
        <authorList>
            <person name="Gilroy R."/>
            <person name="Ravi A."/>
            <person name="Getino M."/>
            <person name="Pursley I."/>
            <person name="Horton D.L."/>
            <person name="Alikhan N.F."/>
            <person name="Baker D."/>
            <person name="Gharbi K."/>
            <person name="Hall N."/>
            <person name="Watson M."/>
            <person name="Adriaenssens E.M."/>
            <person name="Foster-Nyarko E."/>
            <person name="Jarju S."/>
            <person name="Secka A."/>
            <person name="Antonio M."/>
            <person name="Oren A."/>
            <person name="Chaudhuri R.R."/>
            <person name="La Ragione R."/>
            <person name="Hildebrand F."/>
            <person name="Pallen M.J."/>
        </authorList>
    </citation>
    <scope>NUCLEOTIDE SEQUENCE</scope>
    <source>
        <strain evidence="4">CHK186-1790</strain>
    </source>
</reference>
<dbReference type="Proteomes" id="UP000823882">
    <property type="component" value="Unassembled WGS sequence"/>
</dbReference>
<gene>
    <name evidence="4" type="ORF">H9701_10550</name>
</gene>
<keyword evidence="2" id="KW-0812">Transmembrane</keyword>
<dbReference type="Pfam" id="PF00892">
    <property type="entry name" value="EamA"/>
    <property type="match status" value="1"/>
</dbReference>
<keyword evidence="2" id="KW-0472">Membrane</keyword>
<accession>A0A9D2T1I0</accession>
<dbReference type="InterPro" id="IPR037185">
    <property type="entry name" value="EmrE-like"/>
</dbReference>
<protein>
    <submittedName>
        <fullName evidence="4">EamA family transporter</fullName>
    </submittedName>
</protein>
<feature type="domain" description="EamA" evidence="3">
    <location>
        <begin position="3"/>
        <end position="134"/>
    </location>
</feature>
<evidence type="ECO:0000313" key="4">
    <source>
        <dbReference type="EMBL" id="HJC41971.1"/>
    </source>
</evidence>
<dbReference type="Gene3D" id="1.10.3730.20">
    <property type="match status" value="1"/>
</dbReference>